<evidence type="ECO:0008006" key="4">
    <source>
        <dbReference type="Google" id="ProtNLM"/>
    </source>
</evidence>
<proteinExistence type="predicted"/>
<gene>
    <name evidence="2" type="ORF">ABEB36_015544</name>
</gene>
<name>A0ABD1E239_HYPHA</name>
<keyword evidence="3" id="KW-1185">Reference proteome</keyword>
<protein>
    <recommendedName>
        <fullName evidence="4">DUF4806 domain-containing protein</fullName>
    </recommendedName>
</protein>
<evidence type="ECO:0000313" key="3">
    <source>
        <dbReference type="Proteomes" id="UP001566132"/>
    </source>
</evidence>
<accession>A0ABD1E239</accession>
<sequence>MYNVIEFTKNCGGGLGVINETWLTPRRKQCFWPPFKNQKMFNKCLANKDEPEENWQIYDIERHYYQTCDLDIALRKLKTAEETSDLQTEEEEILRKRKRKPPRRFSTSSSDDAESMNVCHKRPPQLKLNPLILKDNSSTTSEYQNSEASSNGTKIIELLACIKEQNNLILSLLKKIDKGSITTIDNNKEKFPIDFPLETFENLNFFEEFVVYKKNYSNVVENFSNIGGKDPKTKTYRLLKHILKDELAQHFSFFGKRGGKKAFINLKLCAIILGKYI</sequence>
<reference evidence="2 3" key="1">
    <citation type="submission" date="2024-05" db="EMBL/GenBank/DDBJ databases">
        <title>Genetic variation in Jamaican populations of the coffee berry borer (Hypothenemus hampei).</title>
        <authorList>
            <person name="Errbii M."/>
            <person name="Myrie A."/>
        </authorList>
    </citation>
    <scope>NUCLEOTIDE SEQUENCE [LARGE SCALE GENOMIC DNA]</scope>
    <source>
        <strain evidence="2">JA-Hopewell-2020-01-JO</strain>
        <tissue evidence="2">Whole body</tissue>
    </source>
</reference>
<evidence type="ECO:0000256" key="1">
    <source>
        <dbReference type="SAM" id="MobiDB-lite"/>
    </source>
</evidence>
<dbReference type="Proteomes" id="UP001566132">
    <property type="component" value="Unassembled WGS sequence"/>
</dbReference>
<feature type="region of interest" description="Disordered" evidence="1">
    <location>
        <begin position="85"/>
        <end position="119"/>
    </location>
</feature>
<dbReference type="PANTHER" id="PTHR34153:SF2">
    <property type="entry name" value="SI:CH211-262H13.3-RELATED"/>
    <property type="match status" value="1"/>
</dbReference>
<dbReference type="PANTHER" id="PTHR34153">
    <property type="entry name" value="SI:CH211-262H13.3-RELATED-RELATED"/>
    <property type="match status" value="1"/>
</dbReference>
<comment type="caution">
    <text evidence="2">The sequence shown here is derived from an EMBL/GenBank/DDBJ whole genome shotgun (WGS) entry which is preliminary data.</text>
</comment>
<dbReference type="AlphaFoldDB" id="A0ABD1E239"/>
<organism evidence="2 3">
    <name type="scientific">Hypothenemus hampei</name>
    <name type="common">Coffee berry borer</name>
    <dbReference type="NCBI Taxonomy" id="57062"/>
    <lineage>
        <taxon>Eukaryota</taxon>
        <taxon>Metazoa</taxon>
        <taxon>Ecdysozoa</taxon>
        <taxon>Arthropoda</taxon>
        <taxon>Hexapoda</taxon>
        <taxon>Insecta</taxon>
        <taxon>Pterygota</taxon>
        <taxon>Neoptera</taxon>
        <taxon>Endopterygota</taxon>
        <taxon>Coleoptera</taxon>
        <taxon>Polyphaga</taxon>
        <taxon>Cucujiformia</taxon>
        <taxon>Curculionidae</taxon>
        <taxon>Scolytinae</taxon>
        <taxon>Hypothenemus</taxon>
    </lineage>
</organism>
<dbReference type="EMBL" id="JBDJPC010000018">
    <property type="protein sequence ID" value="KAL1487789.1"/>
    <property type="molecule type" value="Genomic_DNA"/>
</dbReference>
<evidence type="ECO:0000313" key="2">
    <source>
        <dbReference type="EMBL" id="KAL1487789.1"/>
    </source>
</evidence>